<protein>
    <recommendedName>
        <fullName evidence="4">Terminase</fullName>
    </recommendedName>
</protein>
<keyword evidence="3" id="KW-1185">Reference proteome</keyword>
<organism evidence="2 3">
    <name type="scientific">Streptomyces tremellae</name>
    <dbReference type="NCBI Taxonomy" id="1124239"/>
    <lineage>
        <taxon>Bacteria</taxon>
        <taxon>Bacillati</taxon>
        <taxon>Actinomycetota</taxon>
        <taxon>Actinomycetes</taxon>
        <taxon>Kitasatosporales</taxon>
        <taxon>Streptomycetaceae</taxon>
        <taxon>Streptomyces</taxon>
    </lineage>
</organism>
<evidence type="ECO:0000313" key="3">
    <source>
        <dbReference type="Proteomes" id="UP001499884"/>
    </source>
</evidence>
<dbReference type="RefSeq" id="WP_345642813.1">
    <property type="nucleotide sequence ID" value="NZ_BAABEP010000006.1"/>
</dbReference>
<proteinExistence type="predicted"/>
<name>A0ABP7EFM8_9ACTN</name>
<evidence type="ECO:0008006" key="4">
    <source>
        <dbReference type="Google" id="ProtNLM"/>
    </source>
</evidence>
<feature type="compositionally biased region" description="Basic and acidic residues" evidence="1">
    <location>
        <begin position="1"/>
        <end position="25"/>
    </location>
</feature>
<dbReference type="Proteomes" id="UP001499884">
    <property type="component" value="Unassembled WGS sequence"/>
</dbReference>
<reference evidence="3" key="1">
    <citation type="journal article" date="2019" name="Int. J. Syst. Evol. Microbiol.">
        <title>The Global Catalogue of Microorganisms (GCM) 10K type strain sequencing project: providing services to taxonomists for standard genome sequencing and annotation.</title>
        <authorList>
            <consortium name="The Broad Institute Genomics Platform"/>
            <consortium name="The Broad Institute Genome Sequencing Center for Infectious Disease"/>
            <person name="Wu L."/>
            <person name="Ma J."/>
        </authorList>
    </citation>
    <scope>NUCLEOTIDE SEQUENCE [LARGE SCALE GENOMIC DNA]</scope>
    <source>
        <strain evidence="3">JCM 30846</strain>
    </source>
</reference>
<feature type="region of interest" description="Disordered" evidence="1">
    <location>
        <begin position="1"/>
        <end position="38"/>
    </location>
</feature>
<comment type="caution">
    <text evidence="2">The sequence shown here is derived from an EMBL/GenBank/DDBJ whole genome shotgun (WGS) entry which is preliminary data.</text>
</comment>
<sequence>MDHEQQRNGKGKFERGIESVRRDAAAAEMRAQRPTPTYQEIADRLGYSDKGEAWRGVQRAKADVAREPVARLIASEAAQLDELYAAALEVLERDHVVVSYGSVVKGEDGKPLLDDGPKLAAIRELRGIRESYRKLHGLDAPSRVSVDAQQLGDDILALLDRATDGDTDS</sequence>
<evidence type="ECO:0000256" key="1">
    <source>
        <dbReference type="SAM" id="MobiDB-lite"/>
    </source>
</evidence>
<evidence type="ECO:0000313" key="2">
    <source>
        <dbReference type="EMBL" id="GAA3718170.1"/>
    </source>
</evidence>
<gene>
    <name evidence="2" type="ORF">GCM10023082_14660</name>
</gene>
<dbReference type="EMBL" id="BAABEP010000006">
    <property type="protein sequence ID" value="GAA3718170.1"/>
    <property type="molecule type" value="Genomic_DNA"/>
</dbReference>
<accession>A0ABP7EFM8</accession>